<sequence>MAVASVVIPTGQWLAPDDGTRWWFDSGSAALDFAYTGSIVAEQADGGPRDDSGAGVELLHSLDNLIAWLAERFGSVQGAPRPGDLDDARGLRDSIARLAVASSLGEELAASDIDIVNLFAATPDVPPALSGGTRQAGHASVRTQQALSTLAREAVRLFGPEAGGRIRSCSAEDCSLIYLDTSRAGSRRWCSMQRCGNRAKVRKHRAKAASAA</sequence>
<dbReference type="AlphaFoldDB" id="A0A4Q8AJD3"/>
<dbReference type="Gene3D" id="1.10.3300.10">
    <property type="entry name" value="Jann2411-like domain"/>
    <property type="match status" value="1"/>
</dbReference>
<reference evidence="2 3" key="1">
    <citation type="submission" date="2019-02" db="EMBL/GenBank/DDBJ databases">
        <title>Sequencing the genomes of 1000 actinobacteria strains.</title>
        <authorList>
            <person name="Klenk H.-P."/>
        </authorList>
    </citation>
    <scope>NUCLEOTIDE SEQUENCE [LARGE SCALE GENOMIC DNA]</scope>
    <source>
        <strain evidence="2 3">DSM 18319</strain>
    </source>
</reference>
<dbReference type="InterPro" id="IPR021005">
    <property type="entry name" value="Znf_CGNR"/>
</dbReference>
<name>A0A4Q8AJD3_9MICO</name>
<dbReference type="Proteomes" id="UP000291483">
    <property type="component" value="Unassembled WGS sequence"/>
</dbReference>
<dbReference type="InterPro" id="IPR023286">
    <property type="entry name" value="ABATE_dom_sf"/>
</dbReference>
<protein>
    <submittedName>
        <fullName evidence="2">Putative RNA-binding Zn ribbon-like protein</fullName>
    </submittedName>
</protein>
<evidence type="ECO:0000313" key="2">
    <source>
        <dbReference type="EMBL" id="RZU64091.1"/>
    </source>
</evidence>
<proteinExistence type="predicted"/>
<gene>
    <name evidence="2" type="ORF">EV379_0385</name>
</gene>
<evidence type="ECO:0000313" key="3">
    <source>
        <dbReference type="Proteomes" id="UP000291483"/>
    </source>
</evidence>
<evidence type="ECO:0000259" key="1">
    <source>
        <dbReference type="Pfam" id="PF11706"/>
    </source>
</evidence>
<dbReference type="PANTHER" id="PTHR35525:SF3">
    <property type="entry name" value="BLL6575 PROTEIN"/>
    <property type="match status" value="1"/>
</dbReference>
<dbReference type="InterPro" id="IPR010852">
    <property type="entry name" value="ABATE"/>
</dbReference>
<comment type="caution">
    <text evidence="2">The sequence shown here is derived from an EMBL/GenBank/DDBJ whole genome shotgun (WGS) entry which is preliminary data.</text>
</comment>
<dbReference type="RefSeq" id="WP_242616191.1">
    <property type="nucleotide sequence ID" value="NZ_SHLC01000001.1"/>
</dbReference>
<keyword evidence="3" id="KW-1185">Reference proteome</keyword>
<dbReference type="PANTHER" id="PTHR35525">
    <property type="entry name" value="BLL6575 PROTEIN"/>
    <property type="match status" value="1"/>
</dbReference>
<accession>A0A4Q8AJD3</accession>
<dbReference type="Pfam" id="PF11706">
    <property type="entry name" value="zf-CGNR"/>
    <property type="match status" value="1"/>
</dbReference>
<feature type="domain" description="Zinc finger CGNR" evidence="1">
    <location>
        <begin position="165"/>
        <end position="207"/>
    </location>
</feature>
<dbReference type="EMBL" id="SHLC01000001">
    <property type="protein sequence ID" value="RZU64091.1"/>
    <property type="molecule type" value="Genomic_DNA"/>
</dbReference>
<organism evidence="2 3">
    <name type="scientific">Microterricola gilva</name>
    <dbReference type="NCBI Taxonomy" id="393267"/>
    <lineage>
        <taxon>Bacteria</taxon>
        <taxon>Bacillati</taxon>
        <taxon>Actinomycetota</taxon>
        <taxon>Actinomycetes</taxon>
        <taxon>Micrococcales</taxon>
        <taxon>Microbacteriaceae</taxon>
        <taxon>Microterricola</taxon>
    </lineage>
</organism>
<dbReference type="SUPFAM" id="SSF160904">
    <property type="entry name" value="Jann2411-like"/>
    <property type="match status" value="1"/>
</dbReference>
<dbReference type="Pfam" id="PF07336">
    <property type="entry name" value="ABATE"/>
    <property type="match status" value="1"/>
</dbReference>